<reference evidence="4" key="1">
    <citation type="submission" date="2021-04" db="EMBL/GenBank/DDBJ databases">
        <authorList>
            <person name="Hornung B."/>
        </authorList>
    </citation>
    <scope>NUCLEOTIDE SEQUENCE</scope>
    <source>
        <strain evidence="4">G5G6</strain>
    </source>
</reference>
<dbReference type="InterPro" id="IPR009057">
    <property type="entry name" value="Homeodomain-like_sf"/>
</dbReference>
<dbReference type="AlphaFoldDB" id="A0A916N8L2"/>
<dbReference type="SUPFAM" id="SSF46689">
    <property type="entry name" value="Homeodomain-like"/>
    <property type="match status" value="1"/>
</dbReference>
<comment type="caution">
    <text evidence="4">The sequence shown here is derived from an EMBL/GenBank/DDBJ whole genome shotgun (WGS) entry which is preliminary data.</text>
</comment>
<sequence length="227" mass="25337">MVLKAKANRPKASPPLINHRTIVGRNRRNKTEARIIEAALHVFAKRGPDAPVIDDFIKAAGIARGTFYNYFSNTDELLFATSTWLTDDLARSIENEVKLIKDPVVRHGVGIRLWMRKATLDSAWCGFVATVWFQGGFVSKAPLRDIRLGIKAGVMSCPSAECGWDMTLGTMRQAMIRLLKEPKLTKNGYPDQIIDIILQGLGVSAQLREQILAYQLPEIHISPKTII</sequence>
<dbReference type="PANTHER" id="PTHR43479:SF11">
    <property type="entry name" value="ACREF_ENVCD OPERON REPRESSOR-RELATED"/>
    <property type="match status" value="1"/>
</dbReference>
<dbReference type="Gene3D" id="1.10.357.10">
    <property type="entry name" value="Tetracycline Repressor, domain 2"/>
    <property type="match status" value="1"/>
</dbReference>
<dbReference type="RefSeq" id="WP_220634775.1">
    <property type="nucleotide sequence ID" value="NZ_CAJQUM010000001.1"/>
</dbReference>
<accession>A0A916N8L2</accession>
<organism evidence="4 5">
    <name type="scientific">Georgfuchsia toluolica</name>
    <dbReference type="NCBI Taxonomy" id="424218"/>
    <lineage>
        <taxon>Bacteria</taxon>
        <taxon>Pseudomonadati</taxon>
        <taxon>Pseudomonadota</taxon>
        <taxon>Betaproteobacteria</taxon>
        <taxon>Nitrosomonadales</taxon>
        <taxon>Sterolibacteriaceae</taxon>
        <taxon>Georgfuchsia</taxon>
    </lineage>
</organism>
<protein>
    <submittedName>
        <fullName evidence="4">HTH-type transcriptional regulator YvdT</fullName>
    </submittedName>
</protein>
<dbReference type="GO" id="GO:0003677">
    <property type="term" value="F:DNA binding"/>
    <property type="evidence" value="ECO:0007669"/>
    <property type="project" value="UniProtKB-UniRule"/>
</dbReference>
<dbReference type="PRINTS" id="PR00455">
    <property type="entry name" value="HTHTETR"/>
</dbReference>
<evidence type="ECO:0000313" key="4">
    <source>
        <dbReference type="EMBL" id="CAG4882728.1"/>
    </source>
</evidence>
<evidence type="ECO:0000313" key="5">
    <source>
        <dbReference type="Proteomes" id="UP000742786"/>
    </source>
</evidence>
<evidence type="ECO:0000256" key="1">
    <source>
        <dbReference type="ARBA" id="ARBA00023125"/>
    </source>
</evidence>
<evidence type="ECO:0000256" key="2">
    <source>
        <dbReference type="PROSITE-ProRule" id="PRU00335"/>
    </source>
</evidence>
<dbReference type="PROSITE" id="PS50977">
    <property type="entry name" value="HTH_TETR_2"/>
    <property type="match status" value="1"/>
</dbReference>
<feature type="DNA-binding region" description="H-T-H motif" evidence="2">
    <location>
        <begin position="52"/>
        <end position="71"/>
    </location>
</feature>
<name>A0A916N8L2_9PROT</name>
<dbReference type="Proteomes" id="UP000742786">
    <property type="component" value="Unassembled WGS sequence"/>
</dbReference>
<dbReference type="InterPro" id="IPR001647">
    <property type="entry name" value="HTH_TetR"/>
</dbReference>
<dbReference type="EMBL" id="CAJQUM010000001">
    <property type="protein sequence ID" value="CAG4882728.1"/>
    <property type="molecule type" value="Genomic_DNA"/>
</dbReference>
<keyword evidence="1 2" id="KW-0238">DNA-binding</keyword>
<dbReference type="PANTHER" id="PTHR43479">
    <property type="entry name" value="ACREF/ENVCD OPERON REPRESSOR-RELATED"/>
    <property type="match status" value="1"/>
</dbReference>
<gene>
    <name evidence="4" type="primary">yvdT</name>
    <name evidence="4" type="ORF">GTOL_10610</name>
</gene>
<dbReference type="Pfam" id="PF00440">
    <property type="entry name" value="TetR_N"/>
    <property type="match status" value="1"/>
</dbReference>
<evidence type="ECO:0000259" key="3">
    <source>
        <dbReference type="PROSITE" id="PS50977"/>
    </source>
</evidence>
<proteinExistence type="predicted"/>
<keyword evidence="5" id="KW-1185">Reference proteome</keyword>
<dbReference type="InterPro" id="IPR050624">
    <property type="entry name" value="HTH-type_Tx_Regulator"/>
</dbReference>
<feature type="domain" description="HTH tetR-type" evidence="3">
    <location>
        <begin position="29"/>
        <end position="89"/>
    </location>
</feature>